<feature type="domain" description="DZANK-type" evidence="3">
    <location>
        <begin position="129"/>
        <end position="172"/>
    </location>
</feature>
<evidence type="ECO:0000256" key="2">
    <source>
        <dbReference type="SAM" id="Phobius"/>
    </source>
</evidence>
<accession>A0ABW9KQ32</accession>
<evidence type="ECO:0000313" key="5">
    <source>
        <dbReference type="Proteomes" id="UP001634747"/>
    </source>
</evidence>
<dbReference type="EMBL" id="JBJYXY010000001">
    <property type="protein sequence ID" value="MFN2977005.1"/>
    <property type="molecule type" value="Genomic_DNA"/>
</dbReference>
<evidence type="ECO:0000259" key="3">
    <source>
        <dbReference type="Pfam" id="PF12773"/>
    </source>
</evidence>
<evidence type="ECO:0000256" key="1">
    <source>
        <dbReference type="SAM" id="MobiDB-lite"/>
    </source>
</evidence>
<keyword evidence="5" id="KW-1185">Reference proteome</keyword>
<feature type="region of interest" description="Disordered" evidence="1">
    <location>
        <begin position="1"/>
        <end position="26"/>
    </location>
</feature>
<dbReference type="Proteomes" id="UP001634747">
    <property type="component" value="Unassembled WGS sequence"/>
</dbReference>
<dbReference type="Pfam" id="PF12773">
    <property type="entry name" value="DZR"/>
    <property type="match status" value="1"/>
</dbReference>
<dbReference type="InterPro" id="IPR025874">
    <property type="entry name" value="DZR"/>
</dbReference>
<feature type="transmembrane region" description="Helical" evidence="2">
    <location>
        <begin position="64"/>
        <end position="88"/>
    </location>
</feature>
<protein>
    <submittedName>
        <fullName evidence="4">Zinc ribbon domain-containing protein</fullName>
    </submittedName>
</protein>
<feature type="transmembrane region" description="Helical" evidence="2">
    <location>
        <begin position="100"/>
        <end position="121"/>
    </location>
</feature>
<evidence type="ECO:0000313" key="4">
    <source>
        <dbReference type="EMBL" id="MFN2977005.1"/>
    </source>
</evidence>
<reference evidence="4 5" key="1">
    <citation type="submission" date="2024-12" db="EMBL/GenBank/DDBJ databases">
        <authorList>
            <person name="Lee Y."/>
        </authorList>
    </citation>
    <scope>NUCLEOTIDE SEQUENCE [LARGE SCALE GENOMIC DNA]</scope>
    <source>
        <strain evidence="4 5">03SUJ4</strain>
    </source>
</reference>
<organism evidence="4 5">
    <name type="scientific">Terriglobus aquaticus</name>
    <dbReference type="NCBI Taxonomy" id="940139"/>
    <lineage>
        <taxon>Bacteria</taxon>
        <taxon>Pseudomonadati</taxon>
        <taxon>Acidobacteriota</taxon>
        <taxon>Terriglobia</taxon>
        <taxon>Terriglobales</taxon>
        <taxon>Acidobacteriaceae</taxon>
        <taxon>Terriglobus</taxon>
    </lineage>
</organism>
<keyword evidence="2" id="KW-1133">Transmembrane helix</keyword>
<feature type="transmembrane region" description="Helical" evidence="2">
    <location>
        <begin position="33"/>
        <end position="52"/>
    </location>
</feature>
<keyword evidence="2" id="KW-0472">Membrane</keyword>
<proteinExistence type="predicted"/>
<keyword evidence="2" id="KW-0812">Transmembrane</keyword>
<name>A0ABW9KQ32_9BACT</name>
<gene>
    <name evidence="4" type="ORF">ACK2TP_14635</name>
</gene>
<dbReference type="RefSeq" id="WP_263414818.1">
    <property type="nucleotide sequence ID" value="NZ_BAABBH010000001.1"/>
</dbReference>
<sequence>MNWDAPNFARSANSRTAHTRPDVDKPESDLRLIPWWSVALSALVFFAIQILFHRIMPPPHPGTAAMRWIMSYSWGTALASYMLLIGYISRDVKRRNMSGAVWMLMVLLMPAGIGAVVYFLLRQPVMTRCPSCRTELAHDFHFCPQCSFQLAPVCGQCFRGVHITDVFCVQCGHDLAQDSMPARLRSYTD</sequence>
<comment type="caution">
    <text evidence="4">The sequence shown here is derived from an EMBL/GenBank/DDBJ whole genome shotgun (WGS) entry which is preliminary data.</text>
</comment>